<reference evidence="1 2" key="1">
    <citation type="journal article" date="2024" name="BMC Genomics">
        <title>Genome assembly of redclaw crayfish (Cherax quadricarinatus) provides insights into its immune adaptation and hypoxia tolerance.</title>
        <authorList>
            <person name="Liu Z."/>
            <person name="Zheng J."/>
            <person name="Li H."/>
            <person name="Fang K."/>
            <person name="Wang S."/>
            <person name="He J."/>
            <person name="Zhou D."/>
            <person name="Weng S."/>
            <person name="Chi M."/>
            <person name="Gu Z."/>
            <person name="He J."/>
            <person name="Li F."/>
            <person name="Wang M."/>
        </authorList>
    </citation>
    <scope>NUCLEOTIDE SEQUENCE [LARGE SCALE GENOMIC DNA]</scope>
    <source>
        <strain evidence="1">ZL_2023a</strain>
    </source>
</reference>
<keyword evidence="2" id="KW-1185">Reference proteome</keyword>
<proteinExistence type="predicted"/>
<evidence type="ECO:0000313" key="2">
    <source>
        <dbReference type="Proteomes" id="UP001445076"/>
    </source>
</evidence>
<dbReference type="Proteomes" id="UP001445076">
    <property type="component" value="Unassembled WGS sequence"/>
</dbReference>
<dbReference type="EMBL" id="JARKIK010000011">
    <property type="protein sequence ID" value="KAK8748656.1"/>
    <property type="molecule type" value="Genomic_DNA"/>
</dbReference>
<protein>
    <submittedName>
        <fullName evidence="1">Uncharacterized protein</fullName>
    </submittedName>
</protein>
<name>A0AAW0YB62_CHEQU</name>
<organism evidence="1 2">
    <name type="scientific">Cherax quadricarinatus</name>
    <name type="common">Australian red claw crayfish</name>
    <dbReference type="NCBI Taxonomy" id="27406"/>
    <lineage>
        <taxon>Eukaryota</taxon>
        <taxon>Metazoa</taxon>
        <taxon>Ecdysozoa</taxon>
        <taxon>Arthropoda</taxon>
        <taxon>Crustacea</taxon>
        <taxon>Multicrustacea</taxon>
        <taxon>Malacostraca</taxon>
        <taxon>Eumalacostraca</taxon>
        <taxon>Eucarida</taxon>
        <taxon>Decapoda</taxon>
        <taxon>Pleocyemata</taxon>
        <taxon>Astacidea</taxon>
        <taxon>Parastacoidea</taxon>
        <taxon>Parastacidae</taxon>
        <taxon>Cherax</taxon>
    </lineage>
</organism>
<gene>
    <name evidence="1" type="ORF">OTU49_015925</name>
</gene>
<dbReference type="AlphaFoldDB" id="A0AAW0YB62"/>
<comment type="caution">
    <text evidence="1">The sequence shown here is derived from an EMBL/GenBank/DDBJ whole genome shotgun (WGS) entry which is preliminary data.</text>
</comment>
<accession>A0AAW0YB62</accession>
<evidence type="ECO:0000313" key="1">
    <source>
        <dbReference type="EMBL" id="KAK8748656.1"/>
    </source>
</evidence>
<sequence length="114" mass="12793">MLPIEDLPMLLIKEDLSTLLTRNDHPSLLLKEDMALLTKENCQILLINNFPKLILLIKGEFSHIANKEKLSMLLIQEAFMLLGTLAAVDSYLFYATNTEGPSVANYDGLDTADR</sequence>